<protein>
    <submittedName>
        <fullName evidence="1">Uncharacterized protein</fullName>
    </submittedName>
</protein>
<gene>
    <name evidence="1" type="ORF">EVAR_83005_1</name>
</gene>
<organism evidence="1 2">
    <name type="scientific">Eumeta variegata</name>
    <name type="common">Bagworm moth</name>
    <name type="synonym">Eumeta japonica</name>
    <dbReference type="NCBI Taxonomy" id="151549"/>
    <lineage>
        <taxon>Eukaryota</taxon>
        <taxon>Metazoa</taxon>
        <taxon>Ecdysozoa</taxon>
        <taxon>Arthropoda</taxon>
        <taxon>Hexapoda</taxon>
        <taxon>Insecta</taxon>
        <taxon>Pterygota</taxon>
        <taxon>Neoptera</taxon>
        <taxon>Endopterygota</taxon>
        <taxon>Lepidoptera</taxon>
        <taxon>Glossata</taxon>
        <taxon>Ditrysia</taxon>
        <taxon>Tineoidea</taxon>
        <taxon>Psychidae</taxon>
        <taxon>Oiketicinae</taxon>
        <taxon>Eumeta</taxon>
    </lineage>
</organism>
<evidence type="ECO:0000313" key="2">
    <source>
        <dbReference type="Proteomes" id="UP000299102"/>
    </source>
</evidence>
<sequence>MFYKTHSHARKASLCRNDPVLDEGVRAFCLSHCRRKLFSRFLIHESRAHPCARTHERPIMGFSPPSPPLSHEENYKKTAFAVSLSAAADEETQRRGEAAHRKEFSGSLFSATTMAFHSEPFSVEEYPSPHTNNKSALPEYRRLRSRTAIL</sequence>
<dbReference type="AlphaFoldDB" id="A0A4C1VTB4"/>
<comment type="caution">
    <text evidence="1">The sequence shown here is derived from an EMBL/GenBank/DDBJ whole genome shotgun (WGS) entry which is preliminary data.</text>
</comment>
<proteinExistence type="predicted"/>
<evidence type="ECO:0000313" key="1">
    <source>
        <dbReference type="EMBL" id="GBP41045.1"/>
    </source>
</evidence>
<keyword evidence="2" id="KW-1185">Reference proteome</keyword>
<name>A0A4C1VTB4_EUMVA</name>
<dbReference type="EMBL" id="BGZK01000391">
    <property type="protein sequence ID" value="GBP41045.1"/>
    <property type="molecule type" value="Genomic_DNA"/>
</dbReference>
<dbReference type="Proteomes" id="UP000299102">
    <property type="component" value="Unassembled WGS sequence"/>
</dbReference>
<accession>A0A4C1VTB4</accession>
<reference evidence="1 2" key="1">
    <citation type="journal article" date="2019" name="Commun. Biol.">
        <title>The bagworm genome reveals a unique fibroin gene that provides high tensile strength.</title>
        <authorList>
            <person name="Kono N."/>
            <person name="Nakamura H."/>
            <person name="Ohtoshi R."/>
            <person name="Tomita M."/>
            <person name="Numata K."/>
            <person name="Arakawa K."/>
        </authorList>
    </citation>
    <scope>NUCLEOTIDE SEQUENCE [LARGE SCALE GENOMIC DNA]</scope>
</reference>